<dbReference type="PANTHER" id="PTHR30204">
    <property type="entry name" value="REDOX-CYCLING DRUG-SENSING TRANSCRIPTIONAL ACTIVATOR SOXR"/>
    <property type="match status" value="1"/>
</dbReference>
<feature type="transmembrane region" description="Helical" evidence="6">
    <location>
        <begin position="147"/>
        <end position="167"/>
    </location>
</feature>
<reference evidence="8 9" key="1">
    <citation type="submission" date="2020-08" db="EMBL/GenBank/DDBJ databases">
        <title>Genomic Encyclopedia of Type Strains, Phase IV (KMG-IV): sequencing the most valuable type-strain genomes for metagenomic binning, comparative biology and taxonomic classification.</title>
        <authorList>
            <person name="Goeker M."/>
        </authorList>
    </citation>
    <scope>NUCLEOTIDE SEQUENCE [LARGE SCALE GENOMIC DNA]</scope>
    <source>
        <strain evidence="8 9">DSM 106146</strain>
    </source>
</reference>
<dbReference type="Proteomes" id="UP000543642">
    <property type="component" value="Unassembled WGS sequence"/>
</dbReference>
<keyword evidence="1" id="KW-0678">Repressor</keyword>
<sequence length="275" mass="31167">MTIKEVEEKTGLARSNIRFYEKERLICPKRNEHNQYREYSEADVEALKKIAYLRTLGLPVEEIRGIISGEIGLKGAVERQVKILDQQINDLKNARRLCEKMSQDQSLTYASLVVERYVNDLDQYWKSNEKMLGMDAFRFVSLWGGRLAWLAMLAISFLIAVIAYPKLPSEIPIQYSAGMAVSTADKLAIFAYPGGCLVVRPLFKIIFRWKMGLKYGRVNGMIADYLTNSLCFILLSAEIFCLLFMGGYVKNAGLMFALDGFILMGGLVIGLRKKS</sequence>
<dbReference type="Gene3D" id="1.10.1660.10">
    <property type="match status" value="1"/>
</dbReference>
<dbReference type="SUPFAM" id="SSF46955">
    <property type="entry name" value="Putative DNA-binding domain"/>
    <property type="match status" value="1"/>
</dbReference>
<gene>
    <name evidence="8" type="ORF">HNP82_001697</name>
</gene>
<evidence type="ECO:0000256" key="5">
    <source>
        <dbReference type="SAM" id="Coils"/>
    </source>
</evidence>
<dbReference type="InterPro" id="IPR012867">
    <property type="entry name" value="DUF1648"/>
</dbReference>
<dbReference type="SMART" id="SM00422">
    <property type="entry name" value="HTH_MERR"/>
    <property type="match status" value="1"/>
</dbReference>
<dbReference type="PROSITE" id="PS50937">
    <property type="entry name" value="HTH_MERR_2"/>
    <property type="match status" value="1"/>
</dbReference>
<comment type="caution">
    <text evidence="8">The sequence shown here is derived from an EMBL/GenBank/DDBJ whole genome shotgun (WGS) entry which is preliminary data.</text>
</comment>
<name>A0A7W8HAA6_9FIRM</name>
<evidence type="ECO:0000259" key="7">
    <source>
        <dbReference type="PROSITE" id="PS50937"/>
    </source>
</evidence>
<feature type="transmembrane region" description="Helical" evidence="6">
    <location>
        <begin position="187"/>
        <end position="207"/>
    </location>
</feature>
<evidence type="ECO:0000256" key="2">
    <source>
        <dbReference type="ARBA" id="ARBA00023015"/>
    </source>
</evidence>
<dbReference type="AlphaFoldDB" id="A0A7W8HAA6"/>
<dbReference type="Pfam" id="PF13411">
    <property type="entry name" value="MerR_1"/>
    <property type="match status" value="1"/>
</dbReference>
<dbReference type="RefSeq" id="WP_183773242.1">
    <property type="nucleotide sequence ID" value="NZ_JACHFW010000005.1"/>
</dbReference>
<dbReference type="InterPro" id="IPR000551">
    <property type="entry name" value="MerR-type_HTH_dom"/>
</dbReference>
<keyword evidence="9" id="KW-1185">Reference proteome</keyword>
<proteinExistence type="predicted"/>
<dbReference type="CDD" id="cd00592">
    <property type="entry name" value="HTH_MerR-like"/>
    <property type="match status" value="1"/>
</dbReference>
<keyword evidence="3 8" id="KW-0238">DNA-binding</keyword>
<keyword evidence="2" id="KW-0805">Transcription regulation</keyword>
<feature type="transmembrane region" description="Helical" evidence="6">
    <location>
        <begin position="252"/>
        <end position="271"/>
    </location>
</feature>
<dbReference type="InterPro" id="IPR047057">
    <property type="entry name" value="MerR_fam"/>
</dbReference>
<protein>
    <submittedName>
        <fullName evidence="8">DNA-binding transcriptional MerR regulator</fullName>
    </submittedName>
</protein>
<evidence type="ECO:0000256" key="1">
    <source>
        <dbReference type="ARBA" id="ARBA00022491"/>
    </source>
</evidence>
<keyword evidence="4" id="KW-0804">Transcription</keyword>
<evidence type="ECO:0000256" key="3">
    <source>
        <dbReference type="ARBA" id="ARBA00023125"/>
    </source>
</evidence>
<dbReference type="PANTHER" id="PTHR30204:SF69">
    <property type="entry name" value="MERR-FAMILY TRANSCRIPTIONAL REGULATOR"/>
    <property type="match status" value="1"/>
</dbReference>
<organism evidence="8 9">
    <name type="scientific">Catenibacillus scindens</name>
    <dbReference type="NCBI Taxonomy" id="673271"/>
    <lineage>
        <taxon>Bacteria</taxon>
        <taxon>Bacillati</taxon>
        <taxon>Bacillota</taxon>
        <taxon>Clostridia</taxon>
        <taxon>Lachnospirales</taxon>
        <taxon>Lachnospiraceae</taxon>
        <taxon>Catenibacillus</taxon>
    </lineage>
</organism>
<accession>A0A7W8HAA6</accession>
<keyword evidence="5" id="KW-0175">Coiled coil</keyword>
<feature type="coiled-coil region" evidence="5">
    <location>
        <begin position="74"/>
        <end position="104"/>
    </location>
</feature>
<evidence type="ECO:0000256" key="4">
    <source>
        <dbReference type="ARBA" id="ARBA00023163"/>
    </source>
</evidence>
<dbReference type="Pfam" id="PF07853">
    <property type="entry name" value="DUF1648"/>
    <property type="match status" value="1"/>
</dbReference>
<evidence type="ECO:0000313" key="8">
    <source>
        <dbReference type="EMBL" id="MBB5264570.1"/>
    </source>
</evidence>
<evidence type="ECO:0000313" key="9">
    <source>
        <dbReference type="Proteomes" id="UP000543642"/>
    </source>
</evidence>
<keyword evidence="6" id="KW-1133">Transmembrane helix</keyword>
<feature type="transmembrane region" description="Helical" evidence="6">
    <location>
        <begin position="228"/>
        <end position="246"/>
    </location>
</feature>
<keyword evidence="6" id="KW-0812">Transmembrane</keyword>
<dbReference type="GO" id="GO:0003700">
    <property type="term" value="F:DNA-binding transcription factor activity"/>
    <property type="evidence" value="ECO:0007669"/>
    <property type="project" value="InterPro"/>
</dbReference>
<feature type="domain" description="HTH merR-type" evidence="7">
    <location>
        <begin position="1"/>
        <end position="69"/>
    </location>
</feature>
<dbReference type="EMBL" id="JACHFW010000005">
    <property type="protein sequence ID" value="MBB5264570.1"/>
    <property type="molecule type" value="Genomic_DNA"/>
</dbReference>
<dbReference type="GO" id="GO:0003677">
    <property type="term" value="F:DNA binding"/>
    <property type="evidence" value="ECO:0007669"/>
    <property type="project" value="UniProtKB-KW"/>
</dbReference>
<dbReference type="InterPro" id="IPR009061">
    <property type="entry name" value="DNA-bd_dom_put_sf"/>
</dbReference>
<keyword evidence="6" id="KW-0472">Membrane</keyword>
<evidence type="ECO:0000256" key="6">
    <source>
        <dbReference type="SAM" id="Phobius"/>
    </source>
</evidence>